<comment type="caution">
    <text evidence="2">The sequence shown here is derived from an EMBL/GenBank/DDBJ whole genome shotgun (WGS) entry which is preliminary data.</text>
</comment>
<feature type="region of interest" description="Disordered" evidence="1">
    <location>
        <begin position="718"/>
        <end position="738"/>
    </location>
</feature>
<feature type="compositionally biased region" description="Polar residues" evidence="1">
    <location>
        <begin position="1027"/>
        <end position="1046"/>
    </location>
</feature>
<feature type="region of interest" description="Disordered" evidence="1">
    <location>
        <begin position="137"/>
        <end position="159"/>
    </location>
</feature>
<proteinExistence type="predicted"/>
<feature type="region of interest" description="Disordered" evidence="1">
    <location>
        <begin position="255"/>
        <end position="293"/>
    </location>
</feature>
<accession>A0AAD9MXA4</accession>
<dbReference type="AlphaFoldDB" id="A0AAD9MXA4"/>
<feature type="compositionally biased region" description="Basic and acidic residues" evidence="1">
    <location>
        <begin position="7"/>
        <end position="24"/>
    </location>
</feature>
<evidence type="ECO:0000313" key="2">
    <source>
        <dbReference type="EMBL" id="KAK2147563.1"/>
    </source>
</evidence>
<feature type="compositionally biased region" description="Polar residues" evidence="1">
    <location>
        <begin position="327"/>
        <end position="343"/>
    </location>
</feature>
<reference evidence="2" key="1">
    <citation type="journal article" date="2023" name="Mol. Biol. Evol.">
        <title>Third-Generation Sequencing Reveals the Adaptive Role of the Epigenome in Three Deep-Sea Polychaetes.</title>
        <authorList>
            <person name="Perez M."/>
            <person name="Aroh O."/>
            <person name="Sun Y."/>
            <person name="Lan Y."/>
            <person name="Juniper S.K."/>
            <person name="Young C.R."/>
            <person name="Angers B."/>
            <person name="Qian P.Y."/>
        </authorList>
    </citation>
    <scope>NUCLEOTIDE SEQUENCE</scope>
    <source>
        <strain evidence="2">P08H-3</strain>
    </source>
</reference>
<feature type="compositionally biased region" description="Polar residues" evidence="1">
    <location>
        <begin position="350"/>
        <end position="425"/>
    </location>
</feature>
<protein>
    <submittedName>
        <fullName evidence="2">Uncharacterized protein</fullName>
    </submittedName>
</protein>
<name>A0AAD9MXA4_9ANNE</name>
<dbReference type="Proteomes" id="UP001208570">
    <property type="component" value="Unassembled WGS sequence"/>
</dbReference>
<organism evidence="2 3">
    <name type="scientific">Paralvinella palmiformis</name>
    <dbReference type="NCBI Taxonomy" id="53620"/>
    <lineage>
        <taxon>Eukaryota</taxon>
        <taxon>Metazoa</taxon>
        <taxon>Spiralia</taxon>
        <taxon>Lophotrochozoa</taxon>
        <taxon>Annelida</taxon>
        <taxon>Polychaeta</taxon>
        <taxon>Sedentaria</taxon>
        <taxon>Canalipalpata</taxon>
        <taxon>Terebellida</taxon>
        <taxon>Terebelliformia</taxon>
        <taxon>Alvinellidae</taxon>
        <taxon>Paralvinella</taxon>
    </lineage>
</organism>
<feature type="region of interest" description="Disordered" evidence="1">
    <location>
        <begin position="1"/>
        <end position="36"/>
    </location>
</feature>
<feature type="region of interest" description="Disordered" evidence="1">
    <location>
        <begin position="1019"/>
        <end position="1046"/>
    </location>
</feature>
<feature type="region of interest" description="Disordered" evidence="1">
    <location>
        <begin position="488"/>
        <end position="524"/>
    </location>
</feature>
<feature type="compositionally biased region" description="Low complexity" evidence="1">
    <location>
        <begin position="264"/>
        <end position="273"/>
    </location>
</feature>
<evidence type="ECO:0000313" key="3">
    <source>
        <dbReference type="Proteomes" id="UP001208570"/>
    </source>
</evidence>
<gene>
    <name evidence="2" type="ORF">LSH36_547g04001</name>
</gene>
<keyword evidence="3" id="KW-1185">Reference proteome</keyword>
<feature type="compositionally biased region" description="Basic and acidic residues" evidence="1">
    <location>
        <begin position="137"/>
        <end position="152"/>
    </location>
</feature>
<sequence>MASQNDKANKGGHKDMVPSAKPKDPSILSGTPMELSTKAKKKAENCKQNSAETCLSNDAWSIEDKCDDCCKERNSIRQVNGHHYVRPLWPGREPGVPPRAQFHNARSLLRDIPANDGCVAGDDMENYFNANAGMLKEDNEKSSSSNCDKELQPEWSKGDPAGQDYGLYEDWIVNERKCQILADEGVEMVAAEDHDFLDLDGTHRVYLSEEYLGVGNGYRRCDSNDSLYNHCEDEIYQSNIDNSVEDLGDFIETDMPGNPFGCGSSDSNSSHSRTPSDDDLPMSALGPSRQVTGAGDIQGALSLDWGMQLNIDHAQRPPTLLVCGRPSTVSSDSSTNKPRTGSDSDYGFFTPTSCASGSSLRLPSVQSPPLSDSSATCGLASTESSTFASPETEQQPTPNNTESVQLSDPIQRNLPTWTQVSGSSENRSWKLLQRSRGHGYSRSRPHSDGHNYAQQLPADLEMDNLDTASVKLPKDKQIYVKMCNDKTDHRSESLGRTQSKQPKHSDLSSHYQQSHSSLPHLAAKPSTNNRIDSLLCCFEHNNLNPVRHGSLDDRASQLSDQFNVSRQTSTSDFDQDENSFQEVVDLPSGGSCVCDRDDCDNDVAFQDNSQQSLACPCGHAASRKANTVANNALTSTQQHQLQRNDLMLTETSSEPVDGDMIINLLQRIQVVDMSQGEALSSGTSMDDIPLPPQTPILNRQWLKRAMKLLGHNFPPIPAHNGQLESDSDDDDVLTSNDHGGSGIFTGLTSGDTSPSLDHINSREKLYSILLKDALLKHLQERNDHYQSSERGSEPNIKKVMLWTEYQAYVLQVSQIGTSACGATAVINVLKCFDMYVDRDKVCEAIKTNLRAEAAPVGEYLLSRSMAEDLISGIRQLTNGAIVGRFFALYPQRDISMLQWLGEWIEKGAVPVVTLNRQRAVPQGWVIPDAWHHQMVYGVGPKGIYLTNPLEIVPDYVIQKQLCSQVVNVLREEKAPRVGNQCPILTSHVTIPAWYKSGVTLFVQSNSDAHSQLMELPDELPVKRSNKHNSTSSGSDCSTQQPVLSCQ</sequence>
<evidence type="ECO:0000256" key="1">
    <source>
        <dbReference type="SAM" id="MobiDB-lite"/>
    </source>
</evidence>
<feature type="region of interest" description="Disordered" evidence="1">
    <location>
        <begin position="318"/>
        <end position="425"/>
    </location>
</feature>
<feature type="compositionally biased region" description="Low complexity" evidence="1">
    <location>
        <begin position="508"/>
        <end position="521"/>
    </location>
</feature>
<dbReference type="EMBL" id="JAODUP010000547">
    <property type="protein sequence ID" value="KAK2147563.1"/>
    <property type="molecule type" value="Genomic_DNA"/>
</dbReference>